<dbReference type="InterPro" id="IPR014756">
    <property type="entry name" value="Ig_E-set"/>
</dbReference>
<name>A0ABM7YMK5_9BURK</name>
<evidence type="ECO:0000256" key="2">
    <source>
        <dbReference type="ARBA" id="ARBA00002953"/>
    </source>
</evidence>
<dbReference type="SUPFAM" id="SSF81296">
    <property type="entry name" value="E set domains"/>
    <property type="match status" value="2"/>
</dbReference>
<keyword evidence="5 10" id="KW-0321">Glycogen metabolism</keyword>
<dbReference type="SUPFAM" id="SSF51011">
    <property type="entry name" value="Glycosyl hydrolase domain"/>
    <property type="match status" value="1"/>
</dbReference>
<dbReference type="InterPro" id="IPR006407">
    <property type="entry name" value="GlgB"/>
</dbReference>
<dbReference type="PIRSF" id="PIRSF000463">
    <property type="entry name" value="GlgB"/>
    <property type="match status" value="1"/>
</dbReference>
<feature type="active site" description="Nucleophile" evidence="10">
    <location>
        <position position="415"/>
    </location>
</feature>
<dbReference type="InterPro" id="IPR013780">
    <property type="entry name" value="Glyco_hydro_b"/>
</dbReference>
<dbReference type="InterPro" id="IPR004193">
    <property type="entry name" value="Glyco_hydro_13_N"/>
</dbReference>
<dbReference type="CDD" id="cd11322">
    <property type="entry name" value="AmyAc_Glg_BE"/>
    <property type="match status" value="1"/>
</dbReference>
<evidence type="ECO:0000256" key="8">
    <source>
        <dbReference type="ARBA" id="ARBA00023056"/>
    </source>
</evidence>
<dbReference type="PANTHER" id="PTHR43651:SF3">
    <property type="entry name" value="1,4-ALPHA-GLUCAN-BRANCHING ENZYME"/>
    <property type="match status" value="1"/>
</dbReference>
<proteinExistence type="inferred from homology"/>
<keyword evidence="6 10" id="KW-0328">Glycosyltransferase</keyword>
<dbReference type="InterPro" id="IPR037439">
    <property type="entry name" value="Branching_enzy"/>
</dbReference>
<evidence type="ECO:0000313" key="12">
    <source>
        <dbReference type="EMBL" id="BDI05691.1"/>
    </source>
</evidence>
<dbReference type="Gene3D" id="2.60.40.10">
    <property type="entry name" value="Immunoglobulins"/>
    <property type="match status" value="1"/>
</dbReference>
<keyword evidence="7 10" id="KW-0808">Transferase</keyword>
<dbReference type="CDD" id="cd02855">
    <property type="entry name" value="E_set_GBE_prok_N"/>
    <property type="match status" value="1"/>
</dbReference>
<dbReference type="NCBIfam" id="NF008967">
    <property type="entry name" value="PRK12313.1"/>
    <property type="match status" value="1"/>
</dbReference>
<dbReference type="InterPro" id="IPR006047">
    <property type="entry name" value="GH13_cat_dom"/>
</dbReference>
<dbReference type="NCBIfam" id="TIGR01515">
    <property type="entry name" value="branching_enzym"/>
    <property type="match status" value="1"/>
</dbReference>
<dbReference type="Pfam" id="PF00128">
    <property type="entry name" value="Alpha-amylase"/>
    <property type="match status" value="2"/>
</dbReference>
<dbReference type="SUPFAM" id="SSF51445">
    <property type="entry name" value="(Trans)glycosidases"/>
    <property type="match status" value="1"/>
</dbReference>
<dbReference type="InterPro" id="IPR013783">
    <property type="entry name" value="Ig-like_fold"/>
</dbReference>
<evidence type="ECO:0000256" key="1">
    <source>
        <dbReference type="ARBA" id="ARBA00000826"/>
    </source>
</evidence>
<comment type="function">
    <text evidence="2 10">Catalyzes the formation of the alpha-1,6-glucosidic linkages in glycogen by scission of a 1,4-alpha-linked oligosaccharide from growing alpha-1,4-glucan chains and the subsequent attachment of the oligosaccharide to the alpha-1,6 position.</text>
</comment>
<dbReference type="InterPro" id="IPR006048">
    <property type="entry name" value="A-amylase/branching_C"/>
</dbReference>
<dbReference type="EMBL" id="AP025730">
    <property type="protein sequence ID" value="BDI05691.1"/>
    <property type="molecule type" value="Genomic_DNA"/>
</dbReference>
<dbReference type="Gene3D" id="3.20.20.80">
    <property type="entry name" value="Glycosidases"/>
    <property type="match status" value="1"/>
</dbReference>
<dbReference type="HAMAP" id="MF_00685">
    <property type="entry name" value="GlgB"/>
    <property type="match status" value="1"/>
</dbReference>
<dbReference type="Gene3D" id="2.60.40.1180">
    <property type="entry name" value="Golgi alpha-mannosidase II"/>
    <property type="match status" value="1"/>
</dbReference>
<feature type="active site" description="Proton donor" evidence="10">
    <location>
        <position position="468"/>
    </location>
</feature>
<evidence type="ECO:0000256" key="7">
    <source>
        <dbReference type="ARBA" id="ARBA00022679"/>
    </source>
</evidence>
<dbReference type="InterPro" id="IPR044143">
    <property type="entry name" value="GlgB_N_E_set_prok"/>
</dbReference>
<evidence type="ECO:0000256" key="9">
    <source>
        <dbReference type="ARBA" id="ARBA00023277"/>
    </source>
</evidence>
<dbReference type="SMART" id="SM00642">
    <property type="entry name" value="Aamy"/>
    <property type="match status" value="1"/>
</dbReference>
<comment type="catalytic activity">
    <reaction evidence="1 10">
        <text>Transfers a segment of a (1-&gt;4)-alpha-D-glucan chain to a primary hydroxy group in a similar glucan chain.</text>
        <dbReference type="EC" id="2.4.1.18"/>
    </reaction>
</comment>
<evidence type="ECO:0000256" key="6">
    <source>
        <dbReference type="ARBA" id="ARBA00022676"/>
    </source>
</evidence>
<dbReference type="InterPro" id="IPR054169">
    <property type="entry name" value="GlgB_N"/>
</dbReference>
<comment type="subunit">
    <text evidence="10">Monomer.</text>
</comment>
<comment type="similarity">
    <text evidence="4 10">Belongs to the glycosyl hydrolase 13 family. GlgB subfamily.</text>
</comment>
<evidence type="ECO:0000313" key="13">
    <source>
        <dbReference type="Proteomes" id="UP001057498"/>
    </source>
</evidence>
<evidence type="ECO:0000256" key="10">
    <source>
        <dbReference type="HAMAP-Rule" id="MF_00685"/>
    </source>
</evidence>
<dbReference type="Proteomes" id="UP001057498">
    <property type="component" value="Chromosome"/>
</dbReference>
<dbReference type="NCBIfam" id="NF003811">
    <property type="entry name" value="PRK05402.1"/>
    <property type="match status" value="1"/>
</dbReference>
<keyword evidence="9 10" id="KW-0119">Carbohydrate metabolism</keyword>
<evidence type="ECO:0000259" key="11">
    <source>
        <dbReference type="SMART" id="SM00642"/>
    </source>
</evidence>
<dbReference type="Pfam" id="PF22019">
    <property type="entry name" value="GlgB_N"/>
    <property type="match status" value="1"/>
</dbReference>
<dbReference type="InterPro" id="IPR017853">
    <property type="entry name" value="GH"/>
</dbReference>
<keyword evidence="13" id="KW-1185">Reference proteome</keyword>
<sequence>MPAARHDPAFLDDDNLQALLQARHGDPFSVLGMHQAGEAVVVRALLPGAHAVTVLDARGRRVADLQRLAGTPLFAAVMPRRRNPFAYRLRVTWEGPNGEPAHALDMEDAYRFPPLIGEMDIWLLAEGTHQRPYEWMGAHLNTVDGVEGTRFAVWAPSARRVSVVGDFNQWDGRRHMMRLRHECGVWELFLPQVGEGDLYKFEILGADGELHVKADPFAFHAEVRPQTASSVQRLLPGLAGSAERQRANALDAPISVYEVHLGSWRRGPEGRWLTYRELAEQLVPYVRDLGFTHLELMPVHEHPFDGSWGYQPTGLYAPTSRFGTPADFRAFVEAAHAAGLGVILDWVPAHFPSDAHGLAKFDGTCLYEHADPREGFHQDWNTLIYNYGRTEVRSYLVGNALYWIERYGIDGLRVDAVASMLYRDYSRKEGEWIPNRYGGRENLEAIEFLRRMNRTVGVVRPEAITLAEESTAFPSVTRPPSDDLQGGGLGFHFKWNMGWMNDTLSYFAHEPVHRVHHHDQIRFSLVYAFSENFMLPLSHDEVVHGKGSLIGKMPGDDWQKFANLRAYYGFMWSHPGKKLLFMGCELGQWREWDAESSLDWHLLDEPSPNQARHAGLQRLVRDLNLVMRAEPALHQLDVSPEGFDWISHDDAQHSVLAFQRRARDSRPVVVVCNFTPVPRLGWRIGVPYAGTWRELINSDDEVYGGSGVGNGAMASTAGDWQGQGQSIVLDLPPLATVMLVCGQ</sequence>
<dbReference type="EC" id="2.4.1.18" evidence="10"/>
<dbReference type="Pfam" id="PF02922">
    <property type="entry name" value="CBM_48"/>
    <property type="match status" value="1"/>
</dbReference>
<evidence type="ECO:0000256" key="5">
    <source>
        <dbReference type="ARBA" id="ARBA00022600"/>
    </source>
</evidence>
<evidence type="ECO:0000256" key="3">
    <source>
        <dbReference type="ARBA" id="ARBA00004964"/>
    </source>
</evidence>
<protein>
    <recommendedName>
        <fullName evidence="10">1,4-alpha-glucan branching enzyme GlgB</fullName>
        <ecNumber evidence="10">2.4.1.18</ecNumber>
    </recommendedName>
    <alternativeName>
        <fullName evidence="10">1,4-alpha-D-glucan:1,4-alpha-D-glucan 6-glucosyl-transferase</fullName>
    </alternativeName>
    <alternativeName>
        <fullName evidence="10">Alpha-(1-&gt;4)-glucan branching enzyme</fullName>
    </alternativeName>
    <alternativeName>
        <fullName evidence="10">Glycogen branching enzyme</fullName>
        <shortName evidence="10">BE</shortName>
    </alternativeName>
</protein>
<keyword evidence="8 10" id="KW-0320">Glycogen biosynthesis</keyword>
<dbReference type="Pfam" id="PF02806">
    <property type="entry name" value="Alpha-amylase_C"/>
    <property type="match status" value="1"/>
</dbReference>
<reference evidence="12" key="1">
    <citation type="submission" date="2022-04" db="EMBL/GenBank/DDBJ databases">
        <title>Whole genome sequence of Sphaerotilus sp. FB-5.</title>
        <authorList>
            <person name="Takeda M."/>
            <person name="Narihara S."/>
            <person name="Akimoto M."/>
            <person name="Akimoto R."/>
            <person name="Nishiyashiki S."/>
            <person name="Murakami T."/>
        </authorList>
    </citation>
    <scope>NUCLEOTIDE SEQUENCE</scope>
    <source>
        <strain evidence="12">FB-5</strain>
    </source>
</reference>
<dbReference type="RefSeq" id="WP_251969054.1">
    <property type="nucleotide sequence ID" value="NZ_AP025730.1"/>
</dbReference>
<dbReference type="PANTHER" id="PTHR43651">
    <property type="entry name" value="1,4-ALPHA-GLUCAN-BRANCHING ENZYME"/>
    <property type="match status" value="1"/>
</dbReference>
<gene>
    <name evidence="10 12" type="primary">glgB</name>
    <name evidence="12" type="ORF">CATMQ487_26610</name>
</gene>
<evidence type="ECO:0000256" key="4">
    <source>
        <dbReference type="ARBA" id="ARBA00009000"/>
    </source>
</evidence>
<accession>A0ABM7YMK5</accession>
<organism evidence="12 13">
    <name type="scientific">Sphaerotilus microaerophilus</name>
    <dbReference type="NCBI Taxonomy" id="2914710"/>
    <lineage>
        <taxon>Bacteria</taxon>
        <taxon>Pseudomonadati</taxon>
        <taxon>Pseudomonadota</taxon>
        <taxon>Betaproteobacteria</taxon>
        <taxon>Burkholderiales</taxon>
        <taxon>Sphaerotilaceae</taxon>
        <taxon>Sphaerotilus</taxon>
    </lineage>
</organism>
<comment type="pathway">
    <text evidence="3 10">Glycan biosynthesis; glycogen biosynthesis.</text>
</comment>
<feature type="domain" description="Glycosyl hydrolase family 13 catalytic" evidence="11">
    <location>
        <begin position="258"/>
        <end position="612"/>
    </location>
</feature>